<comment type="caution">
    <text evidence="1">The sequence shown here is derived from an EMBL/GenBank/DDBJ whole genome shotgun (WGS) entry which is preliminary data.</text>
</comment>
<name>A0ABV6LL35_9BACI</name>
<proteinExistence type="predicted"/>
<gene>
    <name evidence="1" type="ORF">ACFFGV_05365</name>
</gene>
<evidence type="ECO:0000313" key="2">
    <source>
        <dbReference type="Proteomes" id="UP001589836"/>
    </source>
</evidence>
<keyword evidence="2" id="KW-1185">Reference proteome</keyword>
<dbReference type="EMBL" id="JBHLTP010000003">
    <property type="protein sequence ID" value="MFC0523022.1"/>
    <property type="molecule type" value="Genomic_DNA"/>
</dbReference>
<reference evidence="1 2" key="1">
    <citation type="submission" date="2024-09" db="EMBL/GenBank/DDBJ databases">
        <authorList>
            <person name="Sun Q."/>
            <person name="Mori K."/>
        </authorList>
    </citation>
    <scope>NUCLEOTIDE SEQUENCE [LARGE SCALE GENOMIC DNA]</scope>
    <source>
        <strain evidence="1 2">NCAIM B.02529</strain>
    </source>
</reference>
<dbReference type="RefSeq" id="WP_377345557.1">
    <property type="nucleotide sequence ID" value="NZ_JBHLTP010000003.1"/>
</dbReference>
<organism evidence="1 2">
    <name type="scientific">Pontibacillus salicampi</name>
    <dbReference type="NCBI Taxonomy" id="1449801"/>
    <lineage>
        <taxon>Bacteria</taxon>
        <taxon>Bacillati</taxon>
        <taxon>Bacillota</taxon>
        <taxon>Bacilli</taxon>
        <taxon>Bacillales</taxon>
        <taxon>Bacillaceae</taxon>
        <taxon>Pontibacillus</taxon>
    </lineage>
</organism>
<protein>
    <submittedName>
        <fullName evidence="1">Uncharacterized protein</fullName>
    </submittedName>
</protein>
<sequence>MNINSTILSGEFDETTEELTIERLKHVDTVSVWNRNQLQSVYDYLSSCASDKEQILTINDQILVRLTQQEIVQLVEEMEKLLRYKSKDDKE</sequence>
<accession>A0ABV6LL35</accession>
<evidence type="ECO:0000313" key="1">
    <source>
        <dbReference type="EMBL" id="MFC0523022.1"/>
    </source>
</evidence>
<dbReference type="Proteomes" id="UP001589836">
    <property type="component" value="Unassembled WGS sequence"/>
</dbReference>